<dbReference type="Proteomes" id="UP001595843">
    <property type="component" value="Unassembled WGS sequence"/>
</dbReference>
<organism evidence="2 3">
    <name type="scientific">Salinithrix halophila</name>
    <dbReference type="NCBI Taxonomy" id="1485204"/>
    <lineage>
        <taxon>Bacteria</taxon>
        <taxon>Bacillati</taxon>
        <taxon>Bacillota</taxon>
        <taxon>Bacilli</taxon>
        <taxon>Bacillales</taxon>
        <taxon>Thermoactinomycetaceae</taxon>
        <taxon>Salinithrix</taxon>
    </lineage>
</organism>
<keyword evidence="1" id="KW-1133">Transmembrane helix</keyword>
<keyword evidence="1" id="KW-0812">Transmembrane</keyword>
<sequence>MEEMIISVSSIVCEVLILAPVLLILFAGETLVFGLLYLRESINYRGGGLSGKHLWPVLPIPVLAGVGALAAPTEQGCRFMGIQPMTLLFFIALFMLTSFWSMLGFILLRARNGGKEKNF</sequence>
<feature type="transmembrane region" description="Helical" evidence="1">
    <location>
        <begin position="54"/>
        <end position="73"/>
    </location>
</feature>
<reference evidence="3" key="1">
    <citation type="journal article" date="2019" name="Int. J. Syst. Evol. Microbiol.">
        <title>The Global Catalogue of Microorganisms (GCM) 10K type strain sequencing project: providing services to taxonomists for standard genome sequencing and annotation.</title>
        <authorList>
            <consortium name="The Broad Institute Genomics Platform"/>
            <consortium name="The Broad Institute Genome Sequencing Center for Infectious Disease"/>
            <person name="Wu L."/>
            <person name="Ma J."/>
        </authorList>
    </citation>
    <scope>NUCLEOTIDE SEQUENCE [LARGE SCALE GENOMIC DNA]</scope>
    <source>
        <strain evidence="3">IBRC-M 10813</strain>
    </source>
</reference>
<evidence type="ECO:0000313" key="3">
    <source>
        <dbReference type="Proteomes" id="UP001595843"/>
    </source>
</evidence>
<accession>A0ABV8JDG2</accession>
<keyword evidence="3" id="KW-1185">Reference proteome</keyword>
<evidence type="ECO:0000313" key="2">
    <source>
        <dbReference type="EMBL" id="MFC4075850.1"/>
    </source>
</evidence>
<proteinExistence type="predicted"/>
<name>A0ABV8JDG2_9BACL</name>
<gene>
    <name evidence="2" type="ORF">ACFOUO_03400</name>
</gene>
<feature type="transmembrane region" description="Helical" evidence="1">
    <location>
        <begin position="85"/>
        <end position="108"/>
    </location>
</feature>
<keyword evidence="1" id="KW-0472">Membrane</keyword>
<feature type="transmembrane region" description="Helical" evidence="1">
    <location>
        <begin position="15"/>
        <end position="38"/>
    </location>
</feature>
<protein>
    <submittedName>
        <fullName evidence="2">Uncharacterized protein</fullName>
    </submittedName>
</protein>
<dbReference type="EMBL" id="JBHSAP010000007">
    <property type="protein sequence ID" value="MFC4075850.1"/>
    <property type="molecule type" value="Genomic_DNA"/>
</dbReference>
<evidence type="ECO:0000256" key="1">
    <source>
        <dbReference type="SAM" id="Phobius"/>
    </source>
</evidence>
<comment type="caution">
    <text evidence="2">The sequence shown here is derived from an EMBL/GenBank/DDBJ whole genome shotgun (WGS) entry which is preliminary data.</text>
</comment>
<dbReference type="RefSeq" id="WP_380702157.1">
    <property type="nucleotide sequence ID" value="NZ_JBHSAP010000007.1"/>
</dbReference>